<reference evidence="2 3" key="2">
    <citation type="journal article" date="2021" name="Int. J. Syst. Evol. Microbiol.">
        <title>Isolation and Polyphasic Characterization of Desulfuromonas versatilis sp. Nov., an Electrogenic Bacteria Capable of Versatile Metabolism Isolated from a Graphene Oxide-Reducing Enrichment Culture.</title>
        <authorList>
            <person name="Xie L."/>
            <person name="Yoshida N."/>
            <person name="Ishii S."/>
            <person name="Meng L."/>
        </authorList>
    </citation>
    <scope>NUCLEOTIDE SEQUENCE [LARGE SCALE GENOMIC DNA]</scope>
    <source>
        <strain evidence="2 3">NIT-T3</strain>
    </source>
</reference>
<reference evidence="2 3" key="1">
    <citation type="journal article" date="2016" name="C (Basel)">
        <title>Selective Growth of and Electricity Production by Marine Exoelectrogenic Bacteria in Self-Aggregated Hydrogel of Microbially Reduced Graphene Oxide.</title>
        <authorList>
            <person name="Yoshida N."/>
            <person name="Goto Y."/>
            <person name="Miyata Y."/>
        </authorList>
    </citation>
    <scope>NUCLEOTIDE SEQUENCE [LARGE SCALE GENOMIC DNA]</scope>
    <source>
        <strain evidence="2 3">NIT-T3</strain>
    </source>
</reference>
<dbReference type="EMBL" id="AP024355">
    <property type="protein sequence ID" value="BCR05007.1"/>
    <property type="molecule type" value="Genomic_DNA"/>
</dbReference>
<dbReference type="Proteomes" id="UP001319827">
    <property type="component" value="Chromosome"/>
</dbReference>
<keyword evidence="3" id="KW-1185">Reference proteome</keyword>
<evidence type="ECO:0000313" key="3">
    <source>
        <dbReference type="Proteomes" id="UP001319827"/>
    </source>
</evidence>
<feature type="signal peptide" evidence="1">
    <location>
        <begin position="1"/>
        <end position="22"/>
    </location>
</feature>
<organism evidence="2 3">
    <name type="scientific">Desulfuromonas versatilis</name>
    <dbReference type="NCBI Taxonomy" id="2802975"/>
    <lineage>
        <taxon>Bacteria</taxon>
        <taxon>Pseudomonadati</taxon>
        <taxon>Thermodesulfobacteriota</taxon>
        <taxon>Desulfuromonadia</taxon>
        <taxon>Desulfuromonadales</taxon>
        <taxon>Desulfuromonadaceae</taxon>
        <taxon>Desulfuromonas</taxon>
    </lineage>
</organism>
<evidence type="ECO:0000256" key="1">
    <source>
        <dbReference type="SAM" id="SignalP"/>
    </source>
</evidence>
<keyword evidence="1" id="KW-0732">Signal</keyword>
<evidence type="ECO:0000313" key="2">
    <source>
        <dbReference type="EMBL" id="BCR05007.1"/>
    </source>
</evidence>
<proteinExistence type="predicted"/>
<sequence length="531" mass="54825">MKKISRLLFFLILLFSSPPCLADNPGTLPDAPQSSAQRESAALVARTGRIHFSYEQLDMPKAGENMGLLGFAYLFDIYHGLYGGIGGYGAVDGERGGFFTGGLEGGYRLDLIGPLQADVGLFVGGGGGGAAPQGGGLMLRPHVGLGLDLEKLRLGLDYSRVKFPNGEIDSDQVAVSLDFPFATLHGATRQRGRVVSAGDLGLGGSAKPFGFAEESLVLTGRSYFPSGSSRTTSGRKLDDRIDLVGFEYRRYISRHGYLLAEFGGALGGSADGYAEVLFGAGHRFSLEEERGPEAALSLAVGGAGGGAVDTGGGAVGRAGLSLGWRFTPSFAAGLEGGYFSALDGDFDAATVALKVSYNLDSAVPGGGVRRGEETDSLELVGWQVRASHQSYLSPQRKSGVDDSDDVHLVGVKADLMLARYLYLSGQAAGGYDGDAGGYAVGLVGLGLQSEPSSILGLRLHGEILAGAAGGGGIDVGDGAIVQPMLGLSRDLGDNLGLVAQVGRVMALSGDLDATILDVGLLYRFATPVLAR</sequence>
<protein>
    <submittedName>
        <fullName evidence="2">Uncharacterized protein</fullName>
    </submittedName>
</protein>
<dbReference type="RefSeq" id="WP_221248444.1">
    <property type="nucleotide sequence ID" value="NZ_AP024355.1"/>
</dbReference>
<name>A0ABM8HW72_9BACT</name>
<gene>
    <name evidence="2" type="ORF">DESUT3_20760</name>
</gene>
<accession>A0ABM8HW72</accession>
<feature type="chain" id="PRO_5045586712" evidence="1">
    <location>
        <begin position="23"/>
        <end position="531"/>
    </location>
</feature>